<accession>A0A1Y1T6X0</accession>
<dbReference type="STRING" id="1185767.IIF7_04806"/>
<dbReference type="PANTHER" id="PTHR43844">
    <property type="entry name" value="METHIONINE SYNTHASE"/>
    <property type="match status" value="1"/>
</dbReference>
<evidence type="ECO:0000313" key="3">
    <source>
        <dbReference type="Proteomes" id="UP000192746"/>
    </source>
</evidence>
<dbReference type="InterPro" id="IPR002629">
    <property type="entry name" value="Met_Synth_C/arc"/>
</dbReference>
<dbReference type="RefSeq" id="WP_084840536.1">
    <property type="nucleotide sequence ID" value="NZ_ARYN01000003.1"/>
</dbReference>
<dbReference type="EMBL" id="ARYN01000003">
    <property type="protein sequence ID" value="ORL46811.1"/>
    <property type="molecule type" value="Genomic_DNA"/>
</dbReference>
<proteinExistence type="predicted"/>
<gene>
    <name evidence="2" type="ORF">IIF7_04806</name>
</gene>
<comment type="caution">
    <text evidence="2">The sequence shown here is derived from an EMBL/GenBank/DDBJ whole genome shotgun (WGS) entry which is preliminary data.</text>
</comment>
<dbReference type="Pfam" id="PF01717">
    <property type="entry name" value="Meth_synt_2"/>
    <property type="match status" value="2"/>
</dbReference>
<protein>
    <submittedName>
        <fullName evidence="2">Cobalamin-independent synthase</fullName>
    </submittedName>
</protein>
<keyword evidence="3" id="KW-1185">Reference proteome</keyword>
<dbReference type="AlphaFoldDB" id="A0A1Y1T6X0"/>
<dbReference type="Proteomes" id="UP000192746">
    <property type="component" value="Unassembled WGS sequence"/>
</dbReference>
<dbReference type="InterPro" id="IPR038071">
    <property type="entry name" value="UROD/MetE-like_sf"/>
</dbReference>
<dbReference type="GO" id="GO:0008270">
    <property type="term" value="F:zinc ion binding"/>
    <property type="evidence" value="ECO:0007669"/>
    <property type="project" value="InterPro"/>
</dbReference>
<evidence type="ECO:0000313" key="2">
    <source>
        <dbReference type="EMBL" id="ORL46811.1"/>
    </source>
</evidence>
<name>A0A1Y1T6X0_9FLAO</name>
<dbReference type="GO" id="GO:0009086">
    <property type="term" value="P:methionine biosynthetic process"/>
    <property type="evidence" value="ECO:0007669"/>
    <property type="project" value="InterPro"/>
</dbReference>
<feature type="domain" description="Cobalamin-independent methionine synthase MetE C-terminal/archaeal" evidence="1">
    <location>
        <begin position="11"/>
        <end position="72"/>
    </location>
</feature>
<dbReference type="NCBIfam" id="NF005085">
    <property type="entry name" value="PRK06520.1"/>
    <property type="match status" value="1"/>
</dbReference>
<reference evidence="2 3" key="1">
    <citation type="submission" date="2013-04" db="EMBL/GenBank/DDBJ databases">
        <title>Zunongwangia sp. 22II14-10F7 Genome Sequencing.</title>
        <authorList>
            <person name="Lai Q."/>
            <person name="Shao Z."/>
        </authorList>
    </citation>
    <scope>NUCLEOTIDE SEQUENCE [LARGE SCALE GENOMIC DNA]</scope>
    <source>
        <strain evidence="2 3">22II14-10F7</strain>
    </source>
</reference>
<dbReference type="CDD" id="cd03311">
    <property type="entry name" value="CIMS_C_terminal_like"/>
    <property type="match status" value="1"/>
</dbReference>
<organism evidence="2 3">
    <name type="scientific">Zunongwangia atlantica 22II14-10F7</name>
    <dbReference type="NCBI Taxonomy" id="1185767"/>
    <lineage>
        <taxon>Bacteria</taxon>
        <taxon>Pseudomonadati</taxon>
        <taxon>Bacteroidota</taxon>
        <taxon>Flavobacteriia</taxon>
        <taxon>Flavobacteriales</taxon>
        <taxon>Flavobacteriaceae</taxon>
        <taxon>Zunongwangia</taxon>
    </lineage>
</organism>
<feature type="domain" description="Cobalamin-independent methionine synthase MetE C-terminal/archaeal" evidence="1">
    <location>
        <begin position="235"/>
        <end position="347"/>
    </location>
</feature>
<evidence type="ECO:0000259" key="1">
    <source>
        <dbReference type="Pfam" id="PF01717"/>
    </source>
</evidence>
<dbReference type="SUPFAM" id="SSF51726">
    <property type="entry name" value="UROD/MetE-like"/>
    <property type="match status" value="1"/>
</dbReference>
<dbReference type="Gene3D" id="3.20.20.210">
    <property type="match status" value="1"/>
</dbReference>
<dbReference type="GO" id="GO:0003871">
    <property type="term" value="F:5-methyltetrahydropteroyltriglutamate-homocysteine S-methyltransferase activity"/>
    <property type="evidence" value="ECO:0007669"/>
    <property type="project" value="InterPro"/>
</dbReference>
<dbReference type="OrthoDB" id="6430685at2"/>
<dbReference type="PANTHER" id="PTHR43844:SF1">
    <property type="entry name" value="METHIONINE SYNTHASE"/>
    <property type="match status" value="1"/>
</dbReference>
<sequence>MCIHSTTTNKTDAVGSFLRPEALKKAREQYAKNEITATELKKVEDEEIIKLIENQKEAGLTALTDGEFRRSYWHLDFFWGFNGIEHFLKDQGYLFQGEETRKDSARLSGKLKFNPEHPVFESFLFLKEHCGEDHIARKSIPAPAQLFAELVRGDNEDYVNKFYPDREELFKDIAEAYHQTILKLYNLGCRDLKIDDCTWAMLCDADFWKTMAGEGFNRDELKETYLKLNNLALENLPEDLRLSTHVCRGNYHSTWAASGGYEPVADTLFAKEKVENFYLEFDDDRSGGFEPLRFIPKNKKVVLGLLTSKNPTLENKETIINRIKEAANYVDLDRLSLSPQCGFASTEEGNILTEEEQWQKIKLIKEITQEVWN</sequence>